<evidence type="ECO:0000313" key="2">
    <source>
        <dbReference type="Proteomes" id="UP001222030"/>
    </source>
</evidence>
<comment type="caution">
    <text evidence="1">The sequence shown here is derived from an EMBL/GenBank/DDBJ whole genome shotgun (WGS) entry which is preliminary data.</text>
</comment>
<gene>
    <name evidence="1" type="ORF">PQU96_11870</name>
</gene>
<organism evidence="1 2">
    <name type="scientific">Vogesella margarita</name>
    <dbReference type="NCBI Taxonomy" id="2984199"/>
    <lineage>
        <taxon>Bacteria</taxon>
        <taxon>Pseudomonadati</taxon>
        <taxon>Pseudomonadota</taxon>
        <taxon>Betaproteobacteria</taxon>
        <taxon>Neisseriales</taxon>
        <taxon>Chromobacteriaceae</taxon>
        <taxon>Vogesella</taxon>
    </lineage>
</organism>
<dbReference type="InterPro" id="IPR045851">
    <property type="entry name" value="AMP-bd_C_sf"/>
</dbReference>
<keyword evidence="2" id="KW-1185">Reference proteome</keyword>
<dbReference type="EMBL" id="JAQQLE010000010">
    <property type="protein sequence ID" value="MDC7714814.1"/>
    <property type="molecule type" value="Genomic_DNA"/>
</dbReference>
<sequence>MFVHPEQVHAVTQHEHLDVMTLHAEVGDQHDSSLAANLAATLREVCKLRGEVVLCAPGSLPADGKVIDDVRSLA</sequence>
<accession>A0ABT5IT76</accession>
<protein>
    <submittedName>
        <fullName evidence="1">Uncharacterized protein</fullName>
    </submittedName>
</protein>
<name>A0ABT5IT76_9NEIS</name>
<dbReference type="Gene3D" id="3.30.300.30">
    <property type="match status" value="1"/>
</dbReference>
<proteinExistence type="predicted"/>
<reference evidence="1 2" key="1">
    <citation type="submission" date="2023-01" db="EMBL/GenBank/DDBJ databases">
        <title>Novel species of the genus Vogesella isolated from rivers.</title>
        <authorList>
            <person name="Lu H."/>
        </authorList>
    </citation>
    <scope>NUCLEOTIDE SEQUENCE [LARGE SCALE GENOMIC DNA]</scope>
    <source>
        <strain evidence="1 2">LYT5W</strain>
    </source>
</reference>
<dbReference type="RefSeq" id="WP_272772578.1">
    <property type="nucleotide sequence ID" value="NZ_JAQQLE010000010.1"/>
</dbReference>
<dbReference type="Proteomes" id="UP001222030">
    <property type="component" value="Unassembled WGS sequence"/>
</dbReference>
<evidence type="ECO:0000313" key="1">
    <source>
        <dbReference type="EMBL" id="MDC7714814.1"/>
    </source>
</evidence>